<dbReference type="SUPFAM" id="SSF52540">
    <property type="entry name" value="P-loop containing nucleoside triphosphate hydrolases"/>
    <property type="match status" value="1"/>
</dbReference>
<proteinExistence type="inferred from homology"/>
<evidence type="ECO:0000313" key="5">
    <source>
        <dbReference type="Proteomes" id="UP001498398"/>
    </source>
</evidence>
<feature type="compositionally biased region" description="Polar residues" evidence="2">
    <location>
        <begin position="48"/>
        <end position="57"/>
    </location>
</feature>
<feature type="compositionally biased region" description="Basic and acidic residues" evidence="2">
    <location>
        <begin position="79"/>
        <end position="105"/>
    </location>
</feature>
<evidence type="ECO:0000313" key="4">
    <source>
        <dbReference type="EMBL" id="KAK7439533.1"/>
    </source>
</evidence>
<dbReference type="Proteomes" id="UP001498398">
    <property type="component" value="Unassembled WGS sequence"/>
</dbReference>
<reference evidence="4 5" key="1">
    <citation type="submission" date="2024-01" db="EMBL/GenBank/DDBJ databases">
        <title>A draft genome for the cacao thread blight pathogen Marasmiellus scandens.</title>
        <authorList>
            <person name="Baruah I.K."/>
            <person name="Leung J."/>
            <person name="Bukari Y."/>
            <person name="Amoako-Attah I."/>
            <person name="Meinhardt L.W."/>
            <person name="Bailey B.A."/>
            <person name="Cohen S.P."/>
        </authorList>
    </citation>
    <scope>NUCLEOTIDE SEQUENCE [LARGE SCALE GENOMIC DNA]</scope>
    <source>
        <strain evidence="4 5">GH-19</strain>
    </source>
</reference>
<feature type="region of interest" description="Disordered" evidence="2">
    <location>
        <begin position="171"/>
        <end position="231"/>
    </location>
</feature>
<dbReference type="InterPro" id="IPR027417">
    <property type="entry name" value="P-loop_NTPase"/>
</dbReference>
<accession>A0ABR1IS38</accession>
<feature type="region of interest" description="Disordered" evidence="2">
    <location>
        <begin position="1"/>
        <end position="105"/>
    </location>
</feature>
<dbReference type="PROSITE" id="PS51716">
    <property type="entry name" value="G_IRG"/>
    <property type="match status" value="1"/>
</dbReference>
<dbReference type="InterPro" id="IPR030385">
    <property type="entry name" value="G_IRG_dom"/>
</dbReference>
<feature type="compositionally biased region" description="Polar residues" evidence="2">
    <location>
        <begin position="68"/>
        <end position="77"/>
    </location>
</feature>
<organism evidence="4 5">
    <name type="scientific">Marasmiellus scandens</name>
    <dbReference type="NCBI Taxonomy" id="2682957"/>
    <lineage>
        <taxon>Eukaryota</taxon>
        <taxon>Fungi</taxon>
        <taxon>Dikarya</taxon>
        <taxon>Basidiomycota</taxon>
        <taxon>Agaricomycotina</taxon>
        <taxon>Agaricomycetes</taxon>
        <taxon>Agaricomycetidae</taxon>
        <taxon>Agaricales</taxon>
        <taxon>Marasmiineae</taxon>
        <taxon>Omphalotaceae</taxon>
        <taxon>Marasmiellus</taxon>
    </lineage>
</organism>
<evidence type="ECO:0000256" key="2">
    <source>
        <dbReference type="SAM" id="MobiDB-lite"/>
    </source>
</evidence>
<name>A0ABR1IS38_9AGAR</name>
<comment type="caution">
    <text evidence="4">The sequence shown here is derived from an EMBL/GenBank/DDBJ whole genome shotgun (WGS) entry which is preliminary data.</text>
</comment>
<dbReference type="Gene3D" id="1.20.5.1700">
    <property type="match status" value="1"/>
</dbReference>
<evidence type="ECO:0000259" key="3">
    <source>
        <dbReference type="PROSITE" id="PS51716"/>
    </source>
</evidence>
<dbReference type="Gene3D" id="3.40.50.300">
    <property type="entry name" value="P-loop containing nucleotide triphosphate hydrolases"/>
    <property type="match status" value="1"/>
</dbReference>
<feature type="domain" description="IRG-type G" evidence="3">
    <location>
        <begin position="419"/>
        <end position="631"/>
    </location>
</feature>
<keyword evidence="5" id="KW-1185">Reference proteome</keyword>
<dbReference type="Pfam" id="PF05049">
    <property type="entry name" value="IIGP"/>
    <property type="match status" value="1"/>
</dbReference>
<gene>
    <name evidence="4" type="primary">Ifggb1</name>
    <name evidence="4" type="ORF">VKT23_017461</name>
</gene>
<dbReference type="PANTHER" id="PTHR14143">
    <property type="entry name" value="INTERFERON-INDUCIBLE GTPASE FAMILY MEMBER"/>
    <property type="match status" value="1"/>
</dbReference>
<dbReference type="InterPro" id="IPR007743">
    <property type="entry name" value="Immunity-related_GTPase-like"/>
</dbReference>
<dbReference type="PANTHER" id="PTHR14143:SF1">
    <property type="entry name" value="IRG-TYPE G DOMAIN-CONTAINING PROTEIN"/>
    <property type="match status" value="1"/>
</dbReference>
<comment type="similarity">
    <text evidence="1">Belongs to the TRAFAC class dynamin-like GTPase superfamily. IRG family.</text>
</comment>
<sequence length="651" mass="72295">MPVRTPTLPRGSATDVETDTERPKSKSVFSILRGRNRSERRASFFFNKDSTAATGSDTENEDPRRRQATPSLTSQIDSLKAELEKERSSMESRKGDNDKLKSEIEEVKGKMGVLEKERDEWKDKAEKETEEKDRLVKDLEEATKAKELEVAHAREQVAEAQTALEAAVAAKDEAERAAEEARKNQVDAELRLEEERSAKEKERLARETAERDAQAQADIAREESQSADAAREAFHRAIGDMEKLKEESEELRKTVEELKAVKDKLEEEMKESIDLAEEHRLEAEDTKAALLDVKQQLTRANSIILESETKVENVGALVKLAEEGAKKAESELASLRALVEEQRQGREMAEQKLRDAELRSQQLAQANTESREAEEKTRNQLRNVIARNLSRRDSTASISSNPAANDYEAVRKARKFKEGFVHVAVVGTAGSGKSSLVNALRGVLNATSTAAPTGLQTELTTTTIGRYPDNRKDCRIIWYDVPGSGSSLTPQNEYFNRQGLYVFDCLCLVWDSRLTAGDISVLESAIRLKIPVYLVRTKSDVHLADIEDVMKAKIEADVGAGSAGVDSAKRKAARLNAVPADALGKYITQTRQSVDMSLRRAKLPPVKAYMVSAKSVLKVVQSGTGMTPDGVRVIDDRDLVGDVTTLKKTRR</sequence>
<evidence type="ECO:0000256" key="1">
    <source>
        <dbReference type="ARBA" id="ARBA00005429"/>
    </source>
</evidence>
<dbReference type="EMBL" id="JBANRG010000072">
    <property type="protein sequence ID" value="KAK7439533.1"/>
    <property type="molecule type" value="Genomic_DNA"/>
</dbReference>
<protein>
    <submittedName>
        <fullName evidence="4">Interferon-inducible GTPase (IIGP)</fullName>
    </submittedName>
</protein>